<feature type="transmembrane region" description="Helical" evidence="1">
    <location>
        <begin position="6"/>
        <end position="24"/>
    </location>
</feature>
<sequence>MSSNAYWYIGLSIVSLLVLTIALARAKSLRAVFHVFMMTQMAYLIETVIYIFGSSYFYRPGFLKDSAYFDSNMGALTSNMLVIPTAALVIAVYRLRWKGIAVAIALIGAIEWLWVELGLYTLNWWRIEYTAIGLTMYFPFARLVYDRLRRPAAGILHSSLLFLVVAPILGTLHIVPIMLVMNRSYDPGWFGDPPHDTTAFSSVYYVVMALVIVTTMKIQRGHTWVKFLAIASFIFIVTRVLLATELLRIHVWWDPWYYCLFPSTAYLLLKPVSARLARGG</sequence>
<dbReference type="RefSeq" id="WP_377722761.1">
    <property type="nucleotide sequence ID" value="NZ_JBHSAM010000036.1"/>
</dbReference>
<feature type="transmembrane region" description="Helical" evidence="1">
    <location>
        <begin position="127"/>
        <end position="145"/>
    </location>
</feature>
<protein>
    <submittedName>
        <fullName evidence="2">Uncharacterized protein</fullName>
    </submittedName>
</protein>
<feature type="transmembrane region" description="Helical" evidence="1">
    <location>
        <begin position="157"/>
        <end position="179"/>
    </location>
</feature>
<keyword evidence="1" id="KW-0472">Membrane</keyword>
<dbReference type="Proteomes" id="UP001595715">
    <property type="component" value="Unassembled WGS sequence"/>
</dbReference>
<feature type="transmembrane region" description="Helical" evidence="1">
    <location>
        <begin position="199"/>
        <end position="216"/>
    </location>
</feature>
<organism evidence="2 3">
    <name type="scientific">Paenibacillus xanthanilyticus</name>
    <dbReference type="NCBI Taxonomy" id="1783531"/>
    <lineage>
        <taxon>Bacteria</taxon>
        <taxon>Bacillati</taxon>
        <taxon>Bacillota</taxon>
        <taxon>Bacilli</taxon>
        <taxon>Bacillales</taxon>
        <taxon>Paenibacillaceae</taxon>
        <taxon>Paenibacillus</taxon>
    </lineage>
</organism>
<dbReference type="EMBL" id="JBHSAM010000036">
    <property type="protein sequence ID" value="MFC4104226.1"/>
    <property type="molecule type" value="Genomic_DNA"/>
</dbReference>
<feature type="transmembrane region" description="Helical" evidence="1">
    <location>
        <begin position="73"/>
        <end position="93"/>
    </location>
</feature>
<keyword evidence="1" id="KW-0812">Transmembrane</keyword>
<feature type="transmembrane region" description="Helical" evidence="1">
    <location>
        <begin position="223"/>
        <end position="243"/>
    </location>
</feature>
<feature type="transmembrane region" description="Helical" evidence="1">
    <location>
        <begin position="100"/>
        <end position="121"/>
    </location>
</feature>
<evidence type="ECO:0000313" key="2">
    <source>
        <dbReference type="EMBL" id="MFC4104226.1"/>
    </source>
</evidence>
<evidence type="ECO:0000256" key="1">
    <source>
        <dbReference type="SAM" id="Phobius"/>
    </source>
</evidence>
<keyword evidence="1" id="KW-1133">Transmembrane helix</keyword>
<keyword evidence="3" id="KW-1185">Reference proteome</keyword>
<comment type="caution">
    <text evidence="2">The sequence shown here is derived from an EMBL/GenBank/DDBJ whole genome shotgun (WGS) entry which is preliminary data.</text>
</comment>
<proteinExistence type="predicted"/>
<reference evidence="3" key="1">
    <citation type="journal article" date="2019" name="Int. J. Syst. Evol. Microbiol.">
        <title>The Global Catalogue of Microorganisms (GCM) 10K type strain sequencing project: providing services to taxonomists for standard genome sequencing and annotation.</title>
        <authorList>
            <consortium name="The Broad Institute Genomics Platform"/>
            <consortium name="The Broad Institute Genome Sequencing Center for Infectious Disease"/>
            <person name="Wu L."/>
            <person name="Ma J."/>
        </authorList>
    </citation>
    <scope>NUCLEOTIDE SEQUENCE [LARGE SCALE GENOMIC DNA]</scope>
    <source>
        <strain evidence="3">IBRC-M 10987</strain>
    </source>
</reference>
<name>A0ABV8KDT1_9BACL</name>
<accession>A0ABV8KDT1</accession>
<gene>
    <name evidence="2" type="ORF">ACFOZ8_31860</name>
</gene>
<evidence type="ECO:0000313" key="3">
    <source>
        <dbReference type="Proteomes" id="UP001595715"/>
    </source>
</evidence>
<feature type="transmembrane region" description="Helical" evidence="1">
    <location>
        <begin position="31"/>
        <end position="53"/>
    </location>
</feature>